<evidence type="ECO:0000259" key="1">
    <source>
        <dbReference type="PROSITE" id="PS50174"/>
    </source>
</evidence>
<reference evidence="2" key="2">
    <citation type="submission" date="2015-06" db="UniProtKB">
        <authorList>
            <consortium name="EnsemblPlants"/>
        </authorList>
    </citation>
    <scope>IDENTIFICATION</scope>
    <source>
        <strain evidence="2">DM1-3 516 R44</strain>
    </source>
</reference>
<protein>
    <submittedName>
        <fullName evidence="2">Gag/pol polyprotein</fullName>
    </submittedName>
</protein>
<dbReference type="PaxDb" id="4113-PGSC0003DMT400087789"/>
<organism evidence="2 3">
    <name type="scientific">Solanum tuberosum</name>
    <name type="common">Potato</name>
    <dbReference type="NCBI Taxonomy" id="4113"/>
    <lineage>
        <taxon>Eukaryota</taxon>
        <taxon>Viridiplantae</taxon>
        <taxon>Streptophyta</taxon>
        <taxon>Embryophyta</taxon>
        <taxon>Tracheophyta</taxon>
        <taxon>Spermatophyta</taxon>
        <taxon>Magnoliopsida</taxon>
        <taxon>eudicotyledons</taxon>
        <taxon>Gunneridae</taxon>
        <taxon>Pentapetalae</taxon>
        <taxon>asterids</taxon>
        <taxon>lamiids</taxon>
        <taxon>Solanales</taxon>
        <taxon>Solanaceae</taxon>
        <taxon>Solanoideae</taxon>
        <taxon>Solaneae</taxon>
        <taxon>Solanum</taxon>
    </lineage>
</organism>
<evidence type="ECO:0000313" key="2">
    <source>
        <dbReference type="EnsemblPlants" id="PGSC0003DMT400087789"/>
    </source>
</evidence>
<keyword evidence="3" id="KW-1185">Reference proteome</keyword>
<dbReference type="InterPro" id="IPR000467">
    <property type="entry name" value="G_patch_dom"/>
</dbReference>
<name>M1DEJ9_SOLTU</name>
<accession>M1DEJ9</accession>
<dbReference type="PROSITE" id="PS50174">
    <property type="entry name" value="G_PATCH"/>
    <property type="match status" value="1"/>
</dbReference>
<evidence type="ECO:0000313" key="3">
    <source>
        <dbReference type="Proteomes" id="UP000011115"/>
    </source>
</evidence>
<feature type="domain" description="G-patch" evidence="1">
    <location>
        <begin position="93"/>
        <end position="132"/>
    </location>
</feature>
<dbReference type="AlphaFoldDB" id="M1DEJ9"/>
<sequence>MDINTSYNFLLGRPWIDMARVVPSTLHQLMKFVWKDHELVIHGEESHSNRFTFIVYEVFRGYDFYTVELVNATGDDLAPQSPMHAIYKMIATVMLRSGSEPGFGLGKYFQGIIDPIQIPVRGSKFGLGYAPTEDNDAEVMSKKLIGLCPGQYVTCCHDPGVPPRCNKAYKTPKGLIQAT</sequence>
<dbReference type="Proteomes" id="UP000011115">
    <property type="component" value="Unassembled WGS sequence"/>
</dbReference>
<reference evidence="3" key="1">
    <citation type="journal article" date="2011" name="Nature">
        <title>Genome sequence and analysis of the tuber crop potato.</title>
        <authorList>
            <consortium name="The Potato Genome Sequencing Consortium"/>
        </authorList>
    </citation>
    <scope>NUCLEOTIDE SEQUENCE [LARGE SCALE GENOMIC DNA]</scope>
    <source>
        <strain evidence="3">cv. DM1-3 516 R44</strain>
    </source>
</reference>
<dbReference type="HOGENOM" id="CLU_1505970_0_0_1"/>
<dbReference type="GO" id="GO:0003676">
    <property type="term" value="F:nucleic acid binding"/>
    <property type="evidence" value="ECO:0007669"/>
    <property type="project" value="InterPro"/>
</dbReference>
<dbReference type="Gramene" id="PGSC0003DMT400087789">
    <property type="protein sequence ID" value="PGSC0003DMT400087789"/>
    <property type="gene ID" value="PGSC0003DMG400037360"/>
</dbReference>
<dbReference type="EnsemblPlants" id="PGSC0003DMT400087789">
    <property type="protein sequence ID" value="PGSC0003DMT400087789"/>
    <property type="gene ID" value="PGSC0003DMG400037360"/>
</dbReference>
<dbReference type="PANTHER" id="PTHR33240:SF15">
    <property type="entry name" value="GAG-PRO-LIKE PROTEIN"/>
    <property type="match status" value="1"/>
</dbReference>
<proteinExistence type="predicted"/>
<dbReference type="PANTHER" id="PTHR33240">
    <property type="entry name" value="OS08G0508500 PROTEIN"/>
    <property type="match status" value="1"/>
</dbReference>
<dbReference type="InParanoid" id="M1DEJ9"/>